<comment type="subunit">
    <text evidence="9">Interacts with TAN1.</text>
</comment>
<dbReference type="GO" id="GO:1990883">
    <property type="term" value="F:18S rRNA cytidine N-acetyltransferase activity"/>
    <property type="evidence" value="ECO:0007669"/>
    <property type="project" value="TreeGrafter"/>
</dbReference>
<dbReference type="STRING" id="289078.A0A2X0LYD8"/>
<dbReference type="GO" id="GO:0051392">
    <property type="term" value="F:tRNA cytidine N4-acetyltransferase activity"/>
    <property type="evidence" value="ECO:0007669"/>
    <property type="project" value="RHEA"/>
</dbReference>
<feature type="region of interest" description="Disordered" evidence="10">
    <location>
        <begin position="466"/>
        <end position="490"/>
    </location>
</feature>
<reference evidence="16" key="1">
    <citation type="submission" date="2016-10" db="EMBL/GenBank/DDBJ databases">
        <authorList>
            <person name="Jeantristanb JTB J.-T."/>
            <person name="Ricardo R."/>
        </authorList>
    </citation>
    <scope>NUCLEOTIDE SEQUENCE [LARGE SCALE GENOMIC DNA]</scope>
</reference>
<dbReference type="Gene3D" id="3.40.630.30">
    <property type="match status" value="1"/>
</dbReference>
<dbReference type="AlphaFoldDB" id="A0A2X0LYD8"/>
<keyword evidence="8 9" id="KW-0012">Acyltransferase</keyword>
<evidence type="ECO:0000259" key="12">
    <source>
        <dbReference type="Pfam" id="PF08351"/>
    </source>
</evidence>
<feature type="region of interest" description="Disordered" evidence="10">
    <location>
        <begin position="1060"/>
        <end position="1108"/>
    </location>
</feature>
<comment type="catalytic activity">
    <reaction evidence="9">
        <text>a cytidine in tRNA + acetyl-CoA + ATP + H2O = an N(4)-acetylcytidine in tRNA + ADP + phosphate + CoA + H(+)</text>
        <dbReference type="Rhea" id="RHEA:53876"/>
        <dbReference type="Rhea" id="RHEA-COMP:13670"/>
        <dbReference type="Rhea" id="RHEA-COMP:13671"/>
        <dbReference type="ChEBI" id="CHEBI:15377"/>
        <dbReference type="ChEBI" id="CHEBI:15378"/>
        <dbReference type="ChEBI" id="CHEBI:30616"/>
        <dbReference type="ChEBI" id="CHEBI:43474"/>
        <dbReference type="ChEBI" id="CHEBI:57287"/>
        <dbReference type="ChEBI" id="CHEBI:57288"/>
        <dbReference type="ChEBI" id="CHEBI:74900"/>
        <dbReference type="ChEBI" id="CHEBI:82748"/>
        <dbReference type="ChEBI" id="CHEBI:456216"/>
    </reaction>
</comment>
<dbReference type="InterPro" id="IPR007807">
    <property type="entry name" value="TcmA/NAT10_helicase"/>
</dbReference>
<dbReference type="Proteomes" id="UP000249723">
    <property type="component" value="Unassembled WGS sequence"/>
</dbReference>
<feature type="compositionally biased region" description="Basic residues" evidence="10">
    <location>
        <begin position="1092"/>
        <end position="1108"/>
    </location>
</feature>
<evidence type="ECO:0000256" key="3">
    <source>
        <dbReference type="ARBA" id="ARBA00022679"/>
    </source>
</evidence>
<evidence type="ECO:0000256" key="4">
    <source>
        <dbReference type="ARBA" id="ARBA00022694"/>
    </source>
</evidence>
<feature type="binding site" evidence="9">
    <location>
        <begin position="670"/>
        <end position="672"/>
    </location>
    <ligand>
        <name>acetyl-CoA</name>
        <dbReference type="ChEBI" id="CHEBI:57288"/>
    </ligand>
</feature>
<dbReference type="InterPro" id="IPR013562">
    <property type="entry name" value="TmcA/NAT10_N"/>
</dbReference>
<keyword evidence="2 9" id="KW-0698">rRNA processing</keyword>
<dbReference type="GO" id="GO:0051391">
    <property type="term" value="P:tRNA acetylation"/>
    <property type="evidence" value="ECO:0007669"/>
    <property type="project" value="UniProtKB-UniRule"/>
</dbReference>
<dbReference type="InterPro" id="IPR000182">
    <property type="entry name" value="GNAT_dom"/>
</dbReference>
<comment type="similarity">
    <text evidence="9">Belongs to the RNA cytidine acetyltransferase family. NAT10 subfamily.</text>
</comment>
<feature type="binding site" evidence="9">
    <location>
        <begin position="317"/>
        <end position="326"/>
    </location>
    <ligand>
        <name>ATP</name>
        <dbReference type="ChEBI" id="CHEBI:30616"/>
    </ligand>
</feature>
<feature type="domain" description="TcmA/NAT10 helicase" evidence="11">
    <location>
        <begin position="312"/>
        <end position="526"/>
    </location>
</feature>
<comment type="subcellular location">
    <subcellularLocation>
        <location evidence="1 9">Nucleus</location>
        <location evidence="1 9">Nucleolus</location>
    </subcellularLocation>
</comment>
<evidence type="ECO:0000256" key="1">
    <source>
        <dbReference type="ARBA" id="ARBA00004604"/>
    </source>
</evidence>
<keyword evidence="16" id="KW-1185">Reference proteome</keyword>
<dbReference type="Pfam" id="PF05127">
    <property type="entry name" value="NAT10_TcmA_helicase"/>
    <property type="match status" value="1"/>
</dbReference>
<keyword evidence="7 9" id="KW-0539">Nucleus</keyword>
<evidence type="ECO:0000259" key="14">
    <source>
        <dbReference type="Pfam" id="PF13725"/>
    </source>
</evidence>
<gene>
    <name evidence="9" type="primary">NAT10</name>
    <name evidence="15" type="ORF">BZ3500_MVSOF-1268-A1-R1_CHR3-3G06506</name>
</gene>
<dbReference type="Pfam" id="PF13725">
    <property type="entry name" value="tRNA_bind_2"/>
    <property type="match status" value="1"/>
</dbReference>
<evidence type="ECO:0000256" key="2">
    <source>
        <dbReference type="ARBA" id="ARBA00022552"/>
    </source>
</evidence>
<feature type="domain" description="Possible tRNA binding" evidence="14">
    <location>
        <begin position="808"/>
        <end position="1054"/>
    </location>
</feature>
<dbReference type="PANTHER" id="PTHR10925:SF5">
    <property type="entry name" value="RNA CYTIDINE ACETYLTRANSFERASE"/>
    <property type="match status" value="1"/>
</dbReference>
<evidence type="ECO:0000313" key="15">
    <source>
        <dbReference type="EMBL" id="SCZ97993.1"/>
    </source>
</evidence>
<feature type="domain" description="N-acetyltransferase" evidence="13">
    <location>
        <begin position="569"/>
        <end position="798"/>
    </location>
</feature>
<evidence type="ECO:0000256" key="5">
    <source>
        <dbReference type="ARBA" id="ARBA00022741"/>
    </source>
</evidence>
<dbReference type="EMBL" id="FMWP01000094">
    <property type="protein sequence ID" value="SCZ97993.1"/>
    <property type="molecule type" value="Genomic_DNA"/>
</dbReference>
<sequence length="1108" mass="122438">MSGANATGRRKPLDTRIPTLIANSLQTSHRSFFLLLGDRAKAHAQIVNLHFLLGQSIAGLANPTDAQKKNPCPNVLWCYKKELGFTSNRKKREGKIKRDVKRNQRDVGEMDPFELFVSVTDVRYTYYKDTHKILGQTFSMLILQDFEAITPNLLARTIETVQGGGIVVCLLQGMKSLRGLYSMTMDVHSRYRSSTSTAAPVARFNERFLLSLGANPACLVVDDELNVLPISAGKDIVAIDPDFGVGVGRSAGKGKRKEAPGEAELQALKEGLSDTKGIGEIIAQARTLDQAKAILTFTDAITSKTLSQTVSLTAARGRGKSAALGLSISLAILHGYSNVFVTSPSPENLKTLFEFIFKGFDQLGWEEHLDYDIVQSTNPEWKGAVVRVNIFRQHRQTIQYIQPQDFHVLGQAELVVIDEAAAIPLPLVRSLLGPYLVFMASTINGYEGTGRSLSLKLLQQLREMSRPSSAMSAPSSTNGGNTDDKASGSTPLATARTLKEIKLETPIRYGPDDSIEKWLNGLLCLDATISTSLKKTLQGCPHPSTCELFYVNRDTLFSFHPASEVFLQRMMSLYVASHYKNSPNDLQLMSDAPGHHLFVLLPPLKEGDNTLPDPLVVMQVALEGNISKQSVLDNLSRGKMAGGDLIPWTISQQYQDDDFASMSGARIVRVAVHPDYAKMGYGSRALQALNSFYSGELLNLDEVVKEMDLETFEDVAKVDEDATLQTDQIAIRDASKMPPLLQRLSERQPENLDYLGVSYGLTTLLFKFWKRAGFSPLYIRQTQNDLTGEHSCVMLRGLNKNRQEVGRWLGAFSLDFRKRFIALLSYKFREFSTVSALSVLEAANQGIYTSTTEEDEERRVGGDVLVGSEVKSFFSPFDLKRLDSYAQNMLDYHVILDLLPTLAGLYFSKRFPEDVQLSGLQASILLALGLQRKSVEDVEKETEHQVAVAQCLALFSKTIRKLTKSLQTLQKEDVAKFVPDASLGMDKKTQAFVNQPSGASTAVVKGGVQGLEEELDQEGREVLKALKESQREVIDSLDLKQYSIAGTEDEWAQAQAQLAKGSGVISIKNPESTKGLKRKLGGEESKKEEGGKKHKKDKKHKEGKKGKK</sequence>
<feature type="compositionally biased region" description="Basic and acidic residues" evidence="10">
    <location>
        <begin position="1080"/>
        <end position="1091"/>
    </location>
</feature>
<evidence type="ECO:0000313" key="16">
    <source>
        <dbReference type="Proteomes" id="UP000249723"/>
    </source>
</evidence>
<dbReference type="InterPro" id="IPR027417">
    <property type="entry name" value="P-loop_NTPase"/>
</dbReference>
<dbReference type="GO" id="GO:0000049">
    <property type="term" value="F:tRNA binding"/>
    <property type="evidence" value="ECO:0007669"/>
    <property type="project" value="TreeGrafter"/>
</dbReference>
<organism evidence="15 16">
    <name type="scientific">Microbotryum saponariae</name>
    <dbReference type="NCBI Taxonomy" id="289078"/>
    <lineage>
        <taxon>Eukaryota</taxon>
        <taxon>Fungi</taxon>
        <taxon>Dikarya</taxon>
        <taxon>Basidiomycota</taxon>
        <taxon>Pucciniomycotina</taxon>
        <taxon>Microbotryomycetes</taxon>
        <taxon>Microbotryales</taxon>
        <taxon>Microbotryaceae</taxon>
        <taxon>Microbotryum</taxon>
    </lineage>
</organism>
<accession>A0A2X0LYD8</accession>
<evidence type="ECO:0000256" key="10">
    <source>
        <dbReference type="SAM" id="MobiDB-lite"/>
    </source>
</evidence>
<keyword evidence="5 9" id="KW-0547">Nucleotide-binding</keyword>
<evidence type="ECO:0000259" key="11">
    <source>
        <dbReference type="Pfam" id="PF05127"/>
    </source>
</evidence>
<evidence type="ECO:0000256" key="7">
    <source>
        <dbReference type="ARBA" id="ARBA00023242"/>
    </source>
</evidence>
<keyword evidence="4 9" id="KW-0819">tRNA processing</keyword>
<dbReference type="Gene3D" id="3.40.50.11040">
    <property type="match status" value="1"/>
</dbReference>
<feature type="binding site" evidence="9">
    <location>
        <position position="771"/>
    </location>
    <ligand>
        <name>acetyl-CoA</name>
        <dbReference type="ChEBI" id="CHEBI:57288"/>
    </ligand>
</feature>
<dbReference type="EC" id="2.3.1.-" evidence="9"/>
<feature type="compositionally biased region" description="Polar residues" evidence="10">
    <location>
        <begin position="477"/>
        <end position="490"/>
    </location>
</feature>
<feature type="compositionally biased region" description="Low complexity" evidence="10">
    <location>
        <begin position="466"/>
        <end position="476"/>
    </location>
</feature>
<dbReference type="HAMAP" id="MF_03211">
    <property type="entry name" value="RNA_acetyltr_Nat10"/>
    <property type="match status" value="1"/>
</dbReference>
<dbReference type="GO" id="GO:0030686">
    <property type="term" value="C:90S preribosome"/>
    <property type="evidence" value="ECO:0007669"/>
    <property type="project" value="TreeGrafter"/>
</dbReference>
<proteinExistence type="inferred from homology"/>
<evidence type="ECO:0000256" key="8">
    <source>
        <dbReference type="ARBA" id="ARBA00023315"/>
    </source>
</evidence>
<feature type="domain" description="TmcA/NAT10 N-terminal" evidence="12">
    <location>
        <begin position="19"/>
        <end position="222"/>
    </location>
</feature>
<feature type="binding site" evidence="9">
    <location>
        <position position="508"/>
    </location>
    <ligand>
        <name>ATP</name>
        <dbReference type="ChEBI" id="CHEBI:30616"/>
    </ligand>
</feature>
<dbReference type="Pfam" id="PF08351">
    <property type="entry name" value="TmcA_N"/>
    <property type="match status" value="1"/>
</dbReference>
<dbReference type="InterPro" id="IPR033688">
    <property type="entry name" value="NAT10"/>
</dbReference>
<keyword evidence="6 9" id="KW-0067">ATP-binding</keyword>
<feature type="binding site" evidence="9">
    <location>
        <begin position="677"/>
        <end position="683"/>
    </location>
    <ligand>
        <name>acetyl-CoA</name>
        <dbReference type="ChEBI" id="CHEBI:57288"/>
    </ligand>
</feature>
<dbReference type="PANTHER" id="PTHR10925">
    <property type="entry name" value="N-ACETYLTRANSFERASE 10"/>
    <property type="match status" value="1"/>
</dbReference>
<comment type="function">
    <text evidence="9">RNA cytidine acetyltransferase with specificity toward both 18S rRNA and tRNAs. Catalyzes the formation of N(4)-acetylcytidine (ac4C) in 18S rRNA. Required for early nucleolar cleavages of precursor rRNA at sites A0, A1 and A2 during 18S rRNA synthesis. Catalyzes the formation of ac4C in serine and leucine tRNAs. Requires the tRNA-binding adapter protein TAN1 for full tRNA acetyltransferase activity but not for 18S rRNA acetylation.</text>
</comment>
<dbReference type="GO" id="GO:0005524">
    <property type="term" value="F:ATP binding"/>
    <property type="evidence" value="ECO:0007669"/>
    <property type="project" value="UniProtKB-UniRule"/>
</dbReference>
<keyword evidence="3 9" id="KW-0808">Transferase</keyword>
<dbReference type="GO" id="GO:1904812">
    <property type="term" value="P:rRNA acetylation involved in maturation of SSU-rRNA"/>
    <property type="evidence" value="ECO:0007669"/>
    <property type="project" value="InterPro"/>
</dbReference>
<comment type="catalytic activity">
    <reaction evidence="9">
        <text>a cytidine in 18S rRNA + acetyl-CoA + ATP + H2O = an N(4)-acetylcytidine in 18S rRNA + ADP + phosphate + CoA + H(+)</text>
        <dbReference type="Rhea" id="RHEA:51424"/>
        <dbReference type="Rhea" id="RHEA-COMP:13575"/>
        <dbReference type="Rhea" id="RHEA-COMP:13576"/>
        <dbReference type="ChEBI" id="CHEBI:15377"/>
        <dbReference type="ChEBI" id="CHEBI:15378"/>
        <dbReference type="ChEBI" id="CHEBI:30616"/>
        <dbReference type="ChEBI" id="CHEBI:43474"/>
        <dbReference type="ChEBI" id="CHEBI:57287"/>
        <dbReference type="ChEBI" id="CHEBI:57288"/>
        <dbReference type="ChEBI" id="CHEBI:74900"/>
        <dbReference type="ChEBI" id="CHEBI:82748"/>
        <dbReference type="ChEBI" id="CHEBI:456216"/>
    </reaction>
</comment>
<dbReference type="InterPro" id="IPR027992">
    <property type="entry name" value="tRNA_bind_dom"/>
</dbReference>
<evidence type="ECO:0000256" key="9">
    <source>
        <dbReference type="HAMAP-Rule" id="MF_03211"/>
    </source>
</evidence>
<name>A0A2X0LYD8_9BASI</name>
<dbReference type="Pfam" id="PF13718">
    <property type="entry name" value="GNAT_acetyltr_2"/>
    <property type="match status" value="1"/>
</dbReference>
<dbReference type="OrthoDB" id="10067491at2759"/>
<dbReference type="Gene3D" id="3.40.50.300">
    <property type="entry name" value="P-loop containing nucleotide triphosphate hydrolases"/>
    <property type="match status" value="1"/>
</dbReference>
<dbReference type="InterPro" id="IPR032672">
    <property type="entry name" value="TmcA/NAT10/Kre33"/>
</dbReference>
<evidence type="ECO:0000256" key="6">
    <source>
        <dbReference type="ARBA" id="ARBA00022840"/>
    </source>
</evidence>
<dbReference type="GO" id="GO:0005730">
    <property type="term" value="C:nucleolus"/>
    <property type="evidence" value="ECO:0007669"/>
    <property type="project" value="UniProtKB-SubCell"/>
</dbReference>
<evidence type="ECO:0000259" key="13">
    <source>
        <dbReference type="Pfam" id="PF13718"/>
    </source>
</evidence>
<protein>
    <recommendedName>
        <fullName evidence="9">RNA cytidine acetyltransferase</fullName>
        <ecNumber evidence="9">2.3.1.-</ecNumber>
    </recommendedName>
    <alternativeName>
        <fullName evidence="9">18S rRNA cytosine acetyltransferase</fullName>
    </alternativeName>
</protein>